<dbReference type="GO" id="GO:0015833">
    <property type="term" value="P:peptide transport"/>
    <property type="evidence" value="ECO:0007669"/>
    <property type="project" value="TreeGrafter"/>
</dbReference>
<keyword evidence="3" id="KW-0732">Signal</keyword>
<gene>
    <name evidence="6" type="ORF">C446_16090</name>
</gene>
<dbReference type="Gene3D" id="3.40.190.10">
    <property type="entry name" value="Periplasmic binding protein-like II"/>
    <property type="match status" value="1"/>
</dbReference>
<dbReference type="STRING" id="1227454.C446_16090"/>
<accession>M0LBX6</accession>
<proteinExistence type="inferred from homology"/>
<dbReference type="PROSITE" id="PS51257">
    <property type="entry name" value="PROKAR_LIPOPROTEIN"/>
    <property type="match status" value="1"/>
</dbReference>
<dbReference type="Proteomes" id="UP000011607">
    <property type="component" value="Unassembled WGS sequence"/>
</dbReference>
<dbReference type="PANTHER" id="PTHR30290">
    <property type="entry name" value="PERIPLASMIC BINDING COMPONENT OF ABC TRANSPORTER"/>
    <property type="match status" value="1"/>
</dbReference>
<dbReference type="GO" id="GO:0043190">
    <property type="term" value="C:ATP-binding cassette (ABC) transporter complex"/>
    <property type="evidence" value="ECO:0007669"/>
    <property type="project" value="InterPro"/>
</dbReference>
<dbReference type="PIRSF" id="PIRSF002741">
    <property type="entry name" value="MppA"/>
    <property type="match status" value="1"/>
</dbReference>
<feature type="region of interest" description="Disordered" evidence="4">
    <location>
        <begin position="23"/>
        <end position="42"/>
    </location>
</feature>
<dbReference type="InterPro" id="IPR000914">
    <property type="entry name" value="SBP_5_dom"/>
</dbReference>
<dbReference type="eggNOG" id="arCOG01534">
    <property type="taxonomic scope" value="Archaea"/>
</dbReference>
<organism evidence="6 7">
    <name type="scientific">Halobiforma nitratireducens JCM 10879</name>
    <dbReference type="NCBI Taxonomy" id="1227454"/>
    <lineage>
        <taxon>Archaea</taxon>
        <taxon>Methanobacteriati</taxon>
        <taxon>Methanobacteriota</taxon>
        <taxon>Stenosarchaea group</taxon>
        <taxon>Halobacteria</taxon>
        <taxon>Halobacteriales</taxon>
        <taxon>Natrialbaceae</taxon>
        <taxon>Halobiforma</taxon>
    </lineage>
</organism>
<dbReference type="InterPro" id="IPR039424">
    <property type="entry name" value="SBP_5"/>
</dbReference>
<reference evidence="6 7" key="1">
    <citation type="journal article" date="2014" name="PLoS Genet.">
        <title>Phylogenetically driven sequencing of extremely halophilic archaea reveals strategies for static and dynamic osmo-response.</title>
        <authorList>
            <person name="Becker E.A."/>
            <person name="Seitzer P.M."/>
            <person name="Tritt A."/>
            <person name="Larsen D."/>
            <person name="Krusor M."/>
            <person name="Yao A.I."/>
            <person name="Wu D."/>
            <person name="Madern D."/>
            <person name="Eisen J.A."/>
            <person name="Darling A.E."/>
            <person name="Facciotti M.T."/>
        </authorList>
    </citation>
    <scope>NUCLEOTIDE SEQUENCE [LARGE SCALE GENOMIC DNA]</scope>
    <source>
        <strain evidence="6 7">JCM 10879</strain>
    </source>
</reference>
<dbReference type="PANTHER" id="PTHR30290:SF9">
    <property type="entry name" value="OLIGOPEPTIDE-BINDING PROTEIN APPA"/>
    <property type="match status" value="1"/>
</dbReference>
<evidence type="ECO:0000256" key="4">
    <source>
        <dbReference type="SAM" id="MobiDB-lite"/>
    </source>
</evidence>
<evidence type="ECO:0000256" key="2">
    <source>
        <dbReference type="ARBA" id="ARBA00022448"/>
    </source>
</evidence>
<dbReference type="CDD" id="cd00995">
    <property type="entry name" value="PBP2_NikA_DppA_OppA_like"/>
    <property type="match status" value="1"/>
</dbReference>
<dbReference type="Pfam" id="PF00496">
    <property type="entry name" value="SBP_bac_5"/>
    <property type="match status" value="1"/>
</dbReference>
<dbReference type="GO" id="GO:0042597">
    <property type="term" value="C:periplasmic space"/>
    <property type="evidence" value="ECO:0007669"/>
    <property type="project" value="UniProtKB-ARBA"/>
</dbReference>
<dbReference type="AlphaFoldDB" id="M0LBX6"/>
<comment type="similarity">
    <text evidence="1">Belongs to the bacterial solute-binding protein 5 family.</text>
</comment>
<sequence length="590" mass="66797">MLKSTAVGGVAFLAGCSEGDAPAADDGANGGSGDGDSRHWIGAQGSEAPNYNVFRITDVTSSNRVSRVMDPAYTIDEDGEIVYRLVRDIEVGDDFTEFTFTLTEYGEWSDPYGQMTAEDWVYSITEIIQGEDNWATVSMDDDFRMGVDAVPDGFEAADEDGDEAWFNVEETGEFEFTIETPEPYPSFLEEPIIWGFQEVVPRELAEPYVEDRDGDGLNEDDEIQDLAYTGNLGAFTPEVLETEARMYAPRNDDYYLRNYDGHEDSPHMDEWTYQVMREEATRLSAIQSGEITNTDIPARRAEEFEGMDDVQVIGTPTVYCQSMFYNMRSDGWDALNTTEVRQALTMAVDRQSIVDNIQHGYGTVAHTLQPEYSEFYDDSQVVQWEYDPDGARERLEQHLPSPYGYSDGRVVDGDGEEVVLDFVFSDSAEATELTARYIQDEFDENLGLAVELEPVPWNSMLNEFFYTAPADARDWDLMAGIGRNSYPRAPEATESYWRATDEPWDTANAYGYDDPQGIADILTESAQETDPEARQENLAEVYGILSEEQPWNFLYFPEDLNGYRAHVEPTEDPSISWGYDIHRWEIESEQ</sequence>
<name>M0LBX6_9EURY</name>
<comment type="caution">
    <text evidence="6">The sequence shown here is derived from an EMBL/GenBank/DDBJ whole genome shotgun (WGS) entry which is preliminary data.</text>
</comment>
<dbReference type="Gene3D" id="3.90.76.10">
    <property type="entry name" value="Dipeptide-binding Protein, Domain 1"/>
    <property type="match status" value="1"/>
</dbReference>
<keyword evidence="2" id="KW-0813">Transport</keyword>
<dbReference type="EMBL" id="AOMA01000167">
    <property type="protein sequence ID" value="EMA31076.1"/>
    <property type="molecule type" value="Genomic_DNA"/>
</dbReference>
<evidence type="ECO:0000259" key="5">
    <source>
        <dbReference type="Pfam" id="PF00496"/>
    </source>
</evidence>
<keyword evidence="7" id="KW-1185">Reference proteome</keyword>
<evidence type="ECO:0000313" key="7">
    <source>
        <dbReference type="Proteomes" id="UP000011607"/>
    </source>
</evidence>
<dbReference type="GO" id="GO:1904680">
    <property type="term" value="F:peptide transmembrane transporter activity"/>
    <property type="evidence" value="ECO:0007669"/>
    <property type="project" value="TreeGrafter"/>
</dbReference>
<protein>
    <submittedName>
        <fullName evidence="6">Peptide ABC transporter substrate-binding protein</fullName>
    </submittedName>
</protein>
<evidence type="ECO:0000313" key="6">
    <source>
        <dbReference type="EMBL" id="EMA31076.1"/>
    </source>
</evidence>
<evidence type="ECO:0000256" key="3">
    <source>
        <dbReference type="ARBA" id="ARBA00022729"/>
    </source>
</evidence>
<evidence type="ECO:0000256" key="1">
    <source>
        <dbReference type="ARBA" id="ARBA00005695"/>
    </source>
</evidence>
<dbReference type="Gene3D" id="3.10.105.10">
    <property type="entry name" value="Dipeptide-binding Protein, Domain 3"/>
    <property type="match status" value="1"/>
</dbReference>
<dbReference type="InterPro" id="IPR030678">
    <property type="entry name" value="Peptide/Ni-bd"/>
</dbReference>
<feature type="domain" description="Solute-binding protein family 5" evidence="5">
    <location>
        <begin position="80"/>
        <end position="501"/>
    </location>
</feature>
<dbReference type="SUPFAM" id="SSF53850">
    <property type="entry name" value="Periplasmic binding protein-like II"/>
    <property type="match status" value="1"/>
</dbReference>